<organism evidence="2 3">
    <name type="scientific">Pandoraea terrae</name>
    <dbReference type="NCBI Taxonomy" id="1537710"/>
    <lineage>
        <taxon>Bacteria</taxon>
        <taxon>Pseudomonadati</taxon>
        <taxon>Pseudomonadota</taxon>
        <taxon>Betaproteobacteria</taxon>
        <taxon>Burkholderiales</taxon>
        <taxon>Burkholderiaceae</taxon>
        <taxon>Pandoraea</taxon>
    </lineage>
</organism>
<proteinExistence type="predicted"/>
<dbReference type="PANTHER" id="PTHR42678:SF5">
    <property type="entry name" value="GLUTAMYL-TRNA(GLN) AMIDOTRANSFERASE SUBUNIT A"/>
    <property type="match status" value="1"/>
</dbReference>
<dbReference type="SUPFAM" id="SSF75304">
    <property type="entry name" value="Amidase signature (AS) enzymes"/>
    <property type="match status" value="1"/>
</dbReference>
<gene>
    <name evidence="2" type="primary">gatA_2</name>
    <name evidence="2" type="ORF">PTE30175_01371</name>
</gene>
<dbReference type="GO" id="GO:0016740">
    <property type="term" value="F:transferase activity"/>
    <property type="evidence" value="ECO:0007669"/>
    <property type="project" value="UniProtKB-KW"/>
</dbReference>
<dbReference type="EMBL" id="CABPRZ010000004">
    <property type="protein sequence ID" value="VVD87362.1"/>
    <property type="molecule type" value="Genomic_DNA"/>
</dbReference>
<dbReference type="AlphaFoldDB" id="A0A5E4TJC2"/>
<keyword evidence="3" id="KW-1185">Reference proteome</keyword>
<protein>
    <submittedName>
        <fullName evidence="2">Glutamyl-tRNA(Gln) amidotransferase subunit A</fullName>
    </submittedName>
</protein>
<name>A0A5E4TJC2_9BURK</name>
<keyword evidence="2" id="KW-0808">Transferase</keyword>
<evidence type="ECO:0000259" key="1">
    <source>
        <dbReference type="Pfam" id="PF01425"/>
    </source>
</evidence>
<accession>A0A5E4TJC2</accession>
<dbReference type="PANTHER" id="PTHR42678">
    <property type="entry name" value="AMIDASE"/>
    <property type="match status" value="1"/>
</dbReference>
<sequence>MSPRLAMPQGLASQRPDDRHGRRIMLSAFDLQPWEDVMKMSQEMQTPFALEEATIADVHAAMRERVLTARQLVQGYLDRIEAYDRQGPCINSILEINPAALAEADLADAAPDKRGPLHGVPVLIKDNIETHGLPTTAGSTLLKDHVPRDDAFIVRKLREAGAIVLAKTNLHELASGGETVSTLLGQTRNPYDLNRTPGGSSGGTAAGIAANFGLVGIGTDGVNSIRSPASANNLVGLRPTLGLVSRTGLIPSGLSQDMLGPITRTVTDAAIVLDVIAGADPDDPSTHVAGAHQPPTYTAFLDPDGLQGARIGVLKSFFGREAEHQEVNAVIEWALEAMAQRGATLVVVNDHIDPDTLLSTAMVHHYEMVRDLDAYLTRLPPGFGVSTLADLAASGQVHRSVQGTLATAMTMATRTDEYHEHLDCQAALRQRLLDLMGKHALDVLAFPHQRRLVVPIGQTQVERNGVLASATGFPSIAIPAGFSAPTASAPLGVPVGMELFGRPFAEALLIRLAYAAEQTLKARRAPEATPPL</sequence>
<dbReference type="Gene3D" id="3.90.1300.10">
    <property type="entry name" value="Amidase signature (AS) domain"/>
    <property type="match status" value="1"/>
</dbReference>
<dbReference type="Pfam" id="PF01425">
    <property type="entry name" value="Amidase"/>
    <property type="match status" value="1"/>
</dbReference>
<reference evidence="2 3" key="1">
    <citation type="submission" date="2019-08" db="EMBL/GenBank/DDBJ databases">
        <authorList>
            <person name="Peeters C."/>
        </authorList>
    </citation>
    <scope>NUCLEOTIDE SEQUENCE [LARGE SCALE GENOMIC DNA]</scope>
    <source>
        <strain evidence="2 3">LMG 30175</strain>
    </source>
</reference>
<dbReference type="InterPro" id="IPR036928">
    <property type="entry name" value="AS_sf"/>
</dbReference>
<evidence type="ECO:0000313" key="2">
    <source>
        <dbReference type="EMBL" id="VVD87362.1"/>
    </source>
</evidence>
<evidence type="ECO:0000313" key="3">
    <source>
        <dbReference type="Proteomes" id="UP000414233"/>
    </source>
</evidence>
<feature type="domain" description="Amidase" evidence="1">
    <location>
        <begin position="72"/>
        <end position="509"/>
    </location>
</feature>
<dbReference type="InterPro" id="IPR023631">
    <property type="entry name" value="Amidase_dom"/>
</dbReference>
<dbReference type="Proteomes" id="UP000414233">
    <property type="component" value="Unassembled WGS sequence"/>
</dbReference>